<evidence type="ECO:0000313" key="11">
    <source>
        <dbReference type="Proteomes" id="UP001180020"/>
    </source>
</evidence>
<gene>
    <name evidence="10" type="ORF">QJS10_CPB11g01363</name>
</gene>
<dbReference type="InterPro" id="IPR003758">
    <property type="entry name" value="LpxK"/>
</dbReference>
<evidence type="ECO:0000256" key="1">
    <source>
        <dbReference type="ARBA" id="ARBA00004870"/>
    </source>
</evidence>
<dbReference type="EMBL" id="JAUJYO010000011">
    <property type="protein sequence ID" value="KAK1304196.1"/>
    <property type="molecule type" value="Genomic_DNA"/>
</dbReference>
<organism evidence="10 11">
    <name type="scientific">Acorus calamus</name>
    <name type="common">Sweet flag</name>
    <dbReference type="NCBI Taxonomy" id="4465"/>
    <lineage>
        <taxon>Eukaryota</taxon>
        <taxon>Viridiplantae</taxon>
        <taxon>Streptophyta</taxon>
        <taxon>Embryophyta</taxon>
        <taxon>Tracheophyta</taxon>
        <taxon>Spermatophyta</taxon>
        <taxon>Magnoliopsida</taxon>
        <taxon>Liliopsida</taxon>
        <taxon>Acoraceae</taxon>
        <taxon>Acorus</taxon>
    </lineage>
</organism>
<evidence type="ECO:0000313" key="10">
    <source>
        <dbReference type="EMBL" id="KAK1304196.1"/>
    </source>
</evidence>
<dbReference type="GO" id="GO:0005524">
    <property type="term" value="F:ATP binding"/>
    <property type="evidence" value="ECO:0007669"/>
    <property type="project" value="UniProtKB-KW"/>
</dbReference>
<evidence type="ECO:0000256" key="2">
    <source>
        <dbReference type="ARBA" id="ARBA00012071"/>
    </source>
</evidence>
<dbReference type="AlphaFoldDB" id="A0AAV9DTG1"/>
<evidence type="ECO:0000256" key="8">
    <source>
        <dbReference type="ARBA" id="ARBA00022840"/>
    </source>
</evidence>
<dbReference type="Pfam" id="PF02606">
    <property type="entry name" value="LpxK"/>
    <property type="match status" value="1"/>
</dbReference>
<reference evidence="10" key="1">
    <citation type="journal article" date="2023" name="Nat. Commun.">
        <title>Diploid and tetraploid genomes of Acorus and the evolution of monocots.</title>
        <authorList>
            <person name="Ma L."/>
            <person name="Liu K.W."/>
            <person name="Li Z."/>
            <person name="Hsiao Y.Y."/>
            <person name="Qi Y."/>
            <person name="Fu T."/>
            <person name="Tang G.D."/>
            <person name="Zhang D."/>
            <person name="Sun W.H."/>
            <person name="Liu D.K."/>
            <person name="Li Y."/>
            <person name="Chen G.Z."/>
            <person name="Liu X.D."/>
            <person name="Liao X.Y."/>
            <person name="Jiang Y.T."/>
            <person name="Yu X."/>
            <person name="Hao Y."/>
            <person name="Huang J."/>
            <person name="Zhao X.W."/>
            <person name="Ke S."/>
            <person name="Chen Y.Y."/>
            <person name="Wu W.L."/>
            <person name="Hsu J.L."/>
            <person name="Lin Y.F."/>
            <person name="Huang M.D."/>
            <person name="Li C.Y."/>
            <person name="Huang L."/>
            <person name="Wang Z.W."/>
            <person name="Zhao X."/>
            <person name="Zhong W.Y."/>
            <person name="Peng D.H."/>
            <person name="Ahmad S."/>
            <person name="Lan S."/>
            <person name="Zhang J.S."/>
            <person name="Tsai W.C."/>
            <person name="Van de Peer Y."/>
            <person name="Liu Z.J."/>
        </authorList>
    </citation>
    <scope>NUCLEOTIDE SEQUENCE</scope>
    <source>
        <strain evidence="10">CP</strain>
    </source>
</reference>
<dbReference type="Proteomes" id="UP001180020">
    <property type="component" value="Unassembled WGS sequence"/>
</dbReference>
<keyword evidence="8" id="KW-0067">ATP-binding</keyword>
<keyword evidence="5" id="KW-0808">Transferase</keyword>
<dbReference type="GO" id="GO:0009029">
    <property type="term" value="F:lipid-A 4'-kinase activity"/>
    <property type="evidence" value="ECO:0007669"/>
    <property type="project" value="UniProtKB-EC"/>
</dbReference>
<dbReference type="EC" id="2.7.1.130" evidence="2"/>
<comment type="caution">
    <text evidence="10">The sequence shown here is derived from an EMBL/GenBank/DDBJ whole genome shotgun (WGS) entry which is preliminary data.</text>
</comment>
<name>A0AAV9DTG1_ACOCL</name>
<keyword evidence="3" id="KW-0444">Lipid biosynthesis</keyword>
<keyword evidence="9" id="KW-0443">Lipid metabolism</keyword>
<evidence type="ECO:0000256" key="7">
    <source>
        <dbReference type="ARBA" id="ARBA00022777"/>
    </source>
</evidence>
<comment type="pathway">
    <text evidence="1">Glycolipid biosynthesis; lipid IV(A) biosynthesis; lipid IV(A) from (3R)-3-hydroxytetradecanoyl-[acyl-carrier-protein] and UDP-N-acetyl-alpha-D-glucosamine: step 6/6.</text>
</comment>
<sequence>MVEFIAREFVENGISPLILTRGYAGGDEARMLQRHLSHTSAKIGLGANRGEVAARFFERYGHMDPRAASGFDKVSQARGLGTGSNTEKIGVVILDDGMQHWRLLRDLEVIMVNGMLPWGNGHLLPRGPMREPKSALRRADIAIIHHADMISDRQLKAIELSLLQVKSDLPTFCSRLAPSHFFEVRNRSLKLPLSAASDMAILCVCAIGFAGAFVRSIEKIGPRYVDRIEFGDHHFIQAEDIGMIRQRLEELEHNFGAKPMVVVTEKDYDRDPGVLLVLDRFEVFVLCSTLRIMPFADRTEEDFKNRLKDVQMTHD</sequence>
<dbReference type="GO" id="GO:0016020">
    <property type="term" value="C:membrane"/>
    <property type="evidence" value="ECO:0007669"/>
    <property type="project" value="GOC"/>
</dbReference>
<dbReference type="GO" id="GO:0009245">
    <property type="term" value="P:lipid A biosynthetic process"/>
    <property type="evidence" value="ECO:0007669"/>
    <property type="project" value="UniProtKB-KW"/>
</dbReference>
<keyword evidence="4" id="KW-0441">Lipid A biosynthesis</keyword>
<evidence type="ECO:0000256" key="9">
    <source>
        <dbReference type="ARBA" id="ARBA00023098"/>
    </source>
</evidence>
<protein>
    <recommendedName>
        <fullName evidence="2">tetraacyldisaccharide 4'-kinase</fullName>
        <ecNumber evidence="2">2.7.1.130</ecNumber>
    </recommendedName>
</protein>
<evidence type="ECO:0000256" key="4">
    <source>
        <dbReference type="ARBA" id="ARBA00022556"/>
    </source>
</evidence>
<evidence type="ECO:0000256" key="6">
    <source>
        <dbReference type="ARBA" id="ARBA00022741"/>
    </source>
</evidence>
<proteinExistence type="predicted"/>
<evidence type="ECO:0000256" key="3">
    <source>
        <dbReference type="ARBA" id="ARBA00022516"/>
    </source>
</evidence>
<keyword evidence="7" id="KW-0418">Kinase</keyword>
<evidence type="ECO:0000256" key="5">
    <source>
        <dbReference type="ARBA" id="ARBA00022679"/>
    </source>
</evidence>
<reference evidence="10" key="2">
    <citation type="submission" date="2023-06" db="EMBL/GenBank/DDBJ databases">
        <authorList>
            <person name="Ma L."/>
            <person name="Liu K.-W."/>
            <person name="Li Z."/>
            <person name="Hsiao Y.-Y."/>
            <person name="Qi Y."/>
            <person name="Fu T."/>
            <person name="Tang G."/>
            <person name="Zhang D."/>
            <person name="Sun W.-H."/>
            <person name="Liu D.-K."/>
            <person name="Li Y."/>
            <person name="Chen G.-Z."/>
            <person name="Liu X.-D."/>
            <person name="Liao X.-Y."/>
            <person name="Jiang Y.-T."/>
            <person name="Yu X."/>
            <person name="Hao Y."/>
            <person name="Huang J."/>
            <person name="Zhao X.-W."/>
            <person name="Ke S."/>
            <person name="Chen Y.-Y."/>
            <person name="Wu W.-L."/>
            <person name="Hsu J.-L."/>
            <person name="Lin Y.-F."/>
            <person name="Huang M.-D."/>
            <person name="Li C.-Y."/>
            <person name="Huang L."/>
            <person name="Wang Z.-W."/>
            <person name="Zhao X."/>
            <person name="Zhong W.-Y."/>
            <person name="Peng D.-H."/>
            <person name="Ahmad S."/>
            <person name="Lan S."/>
            <person name="Zhang J.-S."/>
            <person name="Tsai W.-C."/>
            <person name="Van De Peer Y."/>
            <person name="Liu Z.-J."/>
        </authorList>
    </citation>
    <scope>NUCLEOTIDE SEQUENCE</scope>
    <source>
        <strain evidence="10">CP</strain>
        <tissue evidence="10">Leaves</tissue>
    </source>
</reference>
<dbReference type="PANTHER" id="PTHR42724">
    <property type="entry name" value="TETRAACYLDISACCHARIDE 4'-KINASE"/>
    <property type="match status" value="1"/>
</dbReference>
<dbReference type="PANTHER" id="PTHR42724:SF1">
    <property type="entry name" value="TETRAACYLDISACCHARIDE 4'-KINASE, MITOCHONDRIAL-RELATED"/>
    <property type="match status" value="1"/>
</dbReference>
<keyword evidence="6" id="KW-0547">Nucleotide-binding</keyword>
<accession>A0AAV9DTG1</accession>
<keyword evidence="11" id="KW-1185">Reference proteome</keyword>